<evidence type="ECO:0000256" key="5">
    <source>
        <dbReference type="ARBA" id="ARBA00022927"/>
    </source>
</evidence>
<keyword evidence="5" id="KW-0653">Protein transport</keyword>
<feature type="region of interest" description="Disordered" evidence="7">
    <location>
        <begin position="903"/>
        <end position="931"/>
    </location>
</feature>
<evidence type="ECO:0000256" key="7">
    <source>
        <dbReference type="SAM" id="MobiDB-lite"/>
    </source>
</evidence>
<organism evidence="9 10">
    <name type="scientific">Candidozyma haemuli</name>
    <dbReference type="NCBI Taxonomy" id="45357"/>
    <lineage>
        <taxon>Eukaryota</taxon>
        <taxon>Fungi</taxon>
        <taxon>Dikarya</taxon>
        <taxon>Ascomycota</taxon>
        <taxon>Saccharomycotina</taxon>
        <taxon>Pichiomycetes</taxon>
        <taxon>Metschnikowiaceae</taxon>
        <taxon>Candidozyma</taxon>
    </lineage>
</organism>
<dbReference type="GO" id="GO:0005829">
    <property type="term" value="C:cytosol"/>
    <property type="evidence" value="ECO:0007669"/>
    <property type="project" value="TreeGrafter"/>
</dbReference>
<dbReference type="VEuPathDB" id="FungiDB:CXQ85_003250"/>
<evidence type="ECO:0000313" key="10">
    <source>
        <dbReference type="Proteomes" id="UP000244309"/>
    </source>
</evidence>
<keyword evidence="10" id="KW-1185">Reference proteome</keyword>
<evidence type="ECO:0000313" key="9">
    <source>
        <dbReference type="EMBL" id="PVH19408.1"/>
    </source>
</evidence>
<dbReference type="InterPro" id="IPR011989">
    <property type="entry name" value="ARM-like"/>
</dbReference>
<dbReference type="Gene3D" id="1.25.10.10">
    <property type="entry name" value="Leucine-rich Repeat Variant"/>
    <property type="match status" value="1"/>
</dbReference>
<keyword evidence="4" id="KW-0963">Cytoplasm</keyword>
<dbReference type="GO" id="GO:0006606">
    <property type="term" value="P:protein import into nucleus"/>
    <property type="evidence" value="ECO:0007669"/>
    <property type="project" value="TreeGrafter"/>
</dbReference>
<dbReference type="GeneID" id="37008581"/>
<dbReference type="InterPro" id="IPR001494">
    <property type="entry name" value="Importin-beta_N"/>
</dbReference>
<dbReference type="PANTHER" id="PTHR10997">
    <property type="entry name" value="IMPORTIN-7, 8, 11"/>
    <property type="match status" value="1"/>
</dbReference>
<reference evidence="9 10" key="1">
    <citation type="submission" date="2017-12" db="EMBL/GenBank/DDBJ databases">
        <title>Genome Sequence of a Multidrug-Resistant Candida haemulonii Isolate from a Patient with Chronic Leg Ulcers in Israel.</title>
        <authorList>
            <person name="Chow N.A."/>
            <person name="Gade L."/>
            <person name="Batra D."/>
            <person name="Rowe L.A."/>
            <person name="Ben-Ami R."/>
            <person name="Loparev V.N."/>
            <person name="Litvintseva A.P."/>
        </authorList>
    </citation>
    <scope>NUCLEOTIDE SEQUENCE [LARGE SCALE GENOMIC DNA]</scope>
    <source>
        <strain evidence="9 10">B11899</strain>
    </source>
</reference>
<dbReference type="OrthoDB" id="760868at2759"/>
<feature type="compositionally biased region" description="Acidic residues" evidence="7">
    <location>
        <begin position="918"/>
        <end position="931"/>
    </location>
</feature>
<dbReference type="GO" id="GO:0031267">
    <property type="term" value="F:small GTPase binding"/>
    <property type="evidence" value="ECO:0007669"/>
    <property type="project" value="InterPro"/>
</dbReference>
<feature type="domain" description="Importin N-terminal" evidence="8">
    <location>
        <begin position="24"/>
        <end position="101"/>
    </location>
</feature>
<dbReference type="InterPro" id="IPR016024">
    <property type="entry name" value="ARM-type_fold"/>
</dbReference>
<comment type="caution">
    <text evidence="9">The sequence shown here is derived from an EMBL/GenBank/DDBJ whole genome shotgun (WGS) entry which is preliminary data.</text>
</comment>
<sequence>MDKDTLLKSLAGTLDANLQTRKQSEQQLRYFEEQPGFTAYLLDLITDSSINLGVQTSAAIFFKNRVSNYWVVPDLKVSNARYIQQNEKPAIKQKLVEVLSQRYKNPQLRVQLSTSISSILNAEKWDDLTDIIPKLISDTSNIDHVYTGLICLFEYTKTYRYSHEGNRNIVLEEVAEKMFPLLESLVDNLMENDSEVSDQLFYLIFKVFKYSTYSTLPAYLTNPSNLGTWCKFHIMLINKPLPSYVTQAEPSERASLPRIKAVKWCFGNLHRLLFRHGGGVSTPKKDSQFAATFLANFVPEILNVYWQIIEKWSTKEIWLSEASLYHLISFLESVIETPAFPLIEEKLDAIIRHVLLPTLNANQETIELYEDDPEEYIRRFFDVSRDNPTADTASINFLFRLSSTKFSKTGNAILAIINDVFQHRASDRENLEYACQTEGALRVLATISIRLNKDSSPVKGQIDQLLHSYVYPELSEAVIAKYPWLTARACDTIAMFMHKYNDQKILQDIFQGIVLCFQQQEHFPIQLTAIDGLRALVDEDLVASQVADQAPQLMGVLLDMSKNFESDTLNTVMDVFVEKFAANLEPYANELSVRLVEQFIKLANEILEQSSQNGGINVDKEYAAAGILNTLTSLVISMNASPQVSSNLEVILKDMIKFILENSMASFLTEVVEILESIIFSTNRMSPTSWELYQCVISCFDTYAEDFFDTFQPFLEGVILHAFGADDITVDNANVQSMFKVCFKMLSGDMVDPVFAHHAFELIEYAILTLNKKFVPFLPEFLPEMFKIYQSLDAQEAFDGYMLHYLSVLKIFFACFCVEATGTLQIMKQHDVIKFFFTMWVKYSDEFRSVYGCKLQILAALSILTEAPLDLLPTEDLVGETVDLLISNLETLPHAIRARQDILDKESGPRASSRDFNGGDDEDEDDEEYYEDDLEADEAELEAMKQTPLDSFNVFQVFAEKITLAQQQDPSRYQAVFGNLDDSQKEIANRIVQIHQQRHA</sequence>
<comment type="subcellular location">
    <subcellularLocation>
        <location evidence="2">Cytoplasm</location>
    </subcellularLocation>
    <subcellularLocation>
        <location evidence="1">Nucleus</location>
    </subcellularLocation>
</comment>
<dbReference type="PROSITE" id="PS50166">
    <property type="entry name" value="IMPORTIN_B_NT"/>
    <property type="match status" value="1"/>
</dbReference>
<evidence type="ECO:0000256" key="4">
    <source>
        <dbReference type="ARBA" id="ARBA00022490"/>
    </source>
</evidence>
<dbReference type="Pfam" id="PF03810">
    <property type="entry name" value="IBN_N"/>
    <property type="match status" value="1"/>
</dbReference>
<evidence type="ECO:0000256" key="1">
    <source>
        <dbReference type="ARBA" id="ARBA00004123"/>
    </source>
</evidence>
<keyword evidence="6" id="KW-0539">Nucleus</keyword>
<accession>A0A2V1ANH5</accession>
<dbReference type="Pfam" id="PF08506">
    <property type="entry name" value="Cse1"/>
    <property type="match status" value="1"/>
</dbReference>
<dbReference type="Proteomes" id="UP000244309">
    <property type="component" value="Unassembled WGS sequence"/>
</dbReference>
<evidence type="ECO:0000256" key="3">
    <source>
        <dbReference type="ARBA" id="ARBA00022448"/>
    </source>
</evidence>
<proteinExistence type="predicted"/>
<name>A0A2V1ANH5_9ASCO</name>
<dbReference type="GO" id="GO:0005635">
    <property type="term" value="C:nuclear envelope"/>
    <property type="evidence" value="ECO:0007669"/>
    <property type="project" value="TreeGrafter"/>
</dbReference>
<dbReference type="EMBL" id="PKFO01000002">
    <property type="protein sequence ID" value="PVH19408.1"/>
    <property type="molecule type" value="Genomic_DNA"/>
</dbReference>
<dbReference type="AlphaFoldDB" id="A0A2V1ANH5"/>
<evidence type="ECO:0000256" key="6">
    <source>
        <dbReference type="ARBA" id="ARBA00023242"/>
    </source>
</evidence>
<evidence type="ECO:0000259" key="8">
    <source>
        <dbReference type="PROSITE" id="PS50166"/>
    </source>
</evidence>
<dbReference type="InterPro" id="IPR013713">
    <property type="entry name" value="XPO2_central"/>
</dbReference>
<dbReference type="RefSeq" id="XP_025340348.1">
    <property type="nucleotide sequence ID" value="XM_025486900.1"/>
</dbReference>
<dbReference type="SUPFAM" id="SSF48371">
    <property type="entry name" value="ARM repeat"/>
    <property type="match status" value="1"/>
</dbReference>
<evidence type="ECO:0000256" key="2">
    <source>
        <dbReference type="ARBA" id="ARBA00004496"/>
    </source>
</evidence>
<dbReference type="SMART" id="SM00913">
    <property type="entry name" value="IBN_N"/>
    <property type="match status" value="1"/>
</dbReference>
<dbReference type="PANTHER" id="PTHR10997:SF28">
    <property type="entry name" value="IMPORTIN BETA SMX1"/>
    <property type="match status" value="1"/>
</dbReference>
<protein>
    <recommendedName>
        <fullName evidence="8">Importin N-terminal domain-containing protein</fullName>
    </recommendedName>
</protein>
<keyword evidence="3" id="KW-0813">Transport</keyword>
<dbReference type="STRING" id="45357.A0A2V1ANH5"/>
<gene>
    <name evidence="9" type="ORF">CXQ85_003250</name>
</gene>